<gene>
    <name evidence="2" type="ORF">HMN09_01290900</name>
</gene>
<evidence type="ECO:0000313" key="2">
    <source>
        <dbReference type="EMBL" id="KAF7290329.1"/>
    </source>
</evidence>
<feature type="region of interest" description="Disordered" evidence="1">
    <location>
        <begin position="1"/>
        <end position="41"/>
    </location>
</feature>
<feature type="compositionally biased region" description="Basic residues" evidence="1">
    <location>
        <begin position="17"/>
        <end position="26"/>
    </location>
</feature>
<evidence type="ECO:0000313" key="3">
    <source>
        <dbReference type="Proteomes" id="UP000613580"/>
    </source>
</evidence>
<dbReference type="AlphaFoldDB" id="A0A8H6RZT6"/>
<dbReference type="EMBL" id="JACAZE010000026">
    <property type="protein sequence ID" value="KAF7290329.1"/>
    <property type="molecule type" value="Genomic_DNA"/>
</dbReference>
<dbReference type="Proteomes" id="UP000613580">
    <property type="component" value="Unassembled WGS sequence"/>
</dbReference>
<keyword evidence="3" id="KW-1185">Reference proteome</keyword>
<name>A0A8H6RZT6_MYCCL</name>
<organism evidence="2 3">
    <name type="scientific">Mycena chlorophos</name>
    <name type="common">Agaric fungus</name>
    <name type="synonym">Agaricus chlorophos</name>
    <dbReference type="NCBI Taxonomy" id="658473"/>
    <lineage>
        <taxon>Eukaryota</taxon>
        <taxon>Fungi</taxon>
        <taxon>Dikarya</taxon>
        <taxon>Basidiomycota</taxon>
        <taxon>Agaricomycotina</taxon>
        <taxon>Agaricomycetes</taxon>
        <taxon>Agaricomycetidae</taxon>
        <taxon>Agaricales</taxon>
        <taxon>Marasmiineae</taxon>
        <taxon>Mycenaceae</taxon>
        <taxon>Mycena</taxon>
    </lineage>
</organism>
<reference evidence="2" key="1">
    <citation type="submission" date="2020-05" db="EMBL/GenBank/DDBJ databases">
        <title>Mycena genomes resolve the evolution of fungal bioluminescence.</title>
        <authorList>
            <person name="Tsai I.J."/>
        </authorList>
    </citation>
    <scope>NUCLEOTIDE SEQUENCE</scope>
    <source>
        <strain evidence="2">110903Hualien_Pintung</strain>
    </source>
</reference>
<proteinExistence type="predicted"/>
<sequence>MSPSPPPPGLSSSKPSQLRKIKKLFSKSKPGPKLSSNLKDVNASAPALISGHGNTRTGLDVPASSRANASLDLHAADSTPAISSEAHEVQPSVGKHVASAAWTATKTAAKIAETVLTGTPFNILLPALNQVFEIIDIISLV</sequence>
<comment type="caution">
    <text evidence="2">The sequence shown here is derived from an EMBL/GenBank/DDBJ whole genome shotgun (WGS) entry which is preliminary data.</text>
</comment>
<evidence type="ECO:0000256" key="1">
    <source>
        <dbReference type="SAM" id="MobiDB-lite"/>
    </source>
</evidence>
<protein>
    <submittedName>
        <fullName evidence="2">NACHT domain-containing protein</fullName>
    </submittedName>
</protein>
<accession>A0A8H6RZT6</accession>